<dbReference type="GO" id="GO:0055085">
    <property type="term" value="P:transmembrane transport"/>
    <property type="evidence" value="ECO:0007669"/>
    <property type="project" value="InterPro"/>
</dbReference>
<dbReference type="CDD" id="cd06261">
    <property type="entry name" value="TM_PBP2"/>
    <property type="match status" value="1"/>
</dbReference>
<name>A0A0C7NLU9_DEFTU</name>
<dbReference type="PANTHER" id="PTHR30193">
    <property type="entry name" value="ABC TRANSPORTER PERMEASE PROTEIN"/>
    <property type="match status" value="1"/>
</dbReference>
<accession>A0A0C7NLU9</accession>
<evidence type="ECO:0000256" key="7">
    <source>
        <dbReference type="RuleBase" id="RU363032"/>
    </source>
</evidence>
<evidence type="ECO:0000256" key="3">
    <source>
        <dbReference type="ARBA" id="ARBA00022475"/>
    </source>
</evidence>
<evidence type="ECO:0000313" key="9">
    <source>
        <dbReference type="EMBL" id="CEP78866.1"/>
    </source>
</evidence>
<gene>
    <name evidence="9" type="primary">ugpA3</name>
    <name evidence="9" type="ORF">DTL3_1577</name>
</gene>
<evidence type="ECO:0000256" key="6">
    <source>
        <dbReference type="ARBA" id="ARBA00023136"/>
    </source>
</evidence>
<organism evidence="9 10">
    <name type="scientific">Defluviitoga tunisiensis</name>
    <dbReference type="NCBI Taxonomy" id="1006576"/>
    <lineage>
        <taxon>Bacteria</taxon>
        <taxon>Thermotogati</taxon>
        <taxon>Thermotogota</taxon>
        <taxon>Thermotogae</taxon>
        <taxon>Petrotogales</taxon>
        <taxon>Petrotogaceae</taxon>
        <taxon>Defluviitoga</taxon>
    </lineage>
</organism>
<dbReference type="Gene3D" id="1.10.3720.10">
    <property type="entry name" value="MetI-like"/>
    <property type="match status" value="1"/>
</dbReference>
<dbReference type="GO" id="GO:0005886">
    <property type="term" value="C:plasma membrane"/>
    <property type="evidence" value="ECO:0007669"/>
    <property type="project" value="UniProtKB-SubCell"/>
</dbReference>
<comment type="subcellular location">
    <subcellularLocation>
        <location evidence="1 7">Cell membrane</location>
        <topology evidence="1 7">Multi-pass membrane protein</topology>
    </subcellularLocation>
</comment>
<evidence type="ECO:0000256" key="2">
    <source>
        <dbReference type="ARBA" id="ARBA00022448"/>
    </source>
</evidence>
<protein>
    <submittedName>
        <fullName evidence="9">ABC-type sugar transport protein, permease component</fullName>
    </submittedName>
</protein>
<comment type="similarity">
    <text evidence="7">Belongs to the binding-protein-dependent transport system permease family.</text>
</comment>
<dbReference type="InterPro" id="IPR035906">
    <property type="entry name" value="MetI-like_sf"/>
</dbReference>
<keyword evidence="6 7" id="KW-0472">Membrane</keyword>
<dbReference type="AlphaFoldDB" id="A0A0C7NLU9"/>
<evidence type="ECO:0000256" key="1">
    <source>
        <dbReference type="ARBA" id="ARBA00004651"/>
    </source>
</evidence>
<evidence type="ECO:0000256" key="4">
    <source>
        <dbReference type="ARBA" id="ARBA00022692"/>
    </source>
</evidence>
<dbReference type="HOGENOM" id="CLU_016047_0_2_0"/>
<reference evidence="10" key="1">
    <citation type="submission" date="2014-11" db="EMBL/GenBank/DDBJ databases">
        <authorList>
            <person name="Wibberg D."/>
        </authorList>
    </citation>
    <scope>NUCLEOTIDE SEQUENCE [LARGE SCALE GENOMIC DNA]</scope>
    <source>
        <strain evidence="10">L3</strain>
    </source>
</reference>
<feature type="transmembrane region" description="Helical" evidence="7">
    <location>
        <begin position="218"/>
        <end position="238"/>
    </location>
</feature>
<feature type="domain" description="ABC transmembrane type-1" evidence="8">
    <location>
        <begin position="79"/>
        <end position="291"/>
    </location>
</feature>
<dbReference type="InterPro" id="IPR000515">
    <property type="entry name" value="MetI-like"/>
</dbReference>
<feature type="transmembrane region" description="Helical" evidence="7">
    <location>
        <begin position="270"/>
        <end position="290"/>
    </location>
</feature>
<dbReference type="Proteomes" id="UP000032809">
    <property type="component" value="Chromosome I"/>
</dbReference>
<keyword evidence="4 7" id="KW-0812">Transmembrane</keyword>
<keyword evidence="5 7" id="KW-1133">Transmembrane helix</keyword>
<dbReference type="KEGG" id="dtn:DTL3_1577"/>
<keyword evidence="10" id="KW-1185">Reference proteome</keyword>
<feature type="transmembrane region" description="Helical" evidence="7">
    <location>
        <begin position="116"/>
        <end position="136"/>
    </location>
</feature>
<sequence length="303" mass="34232">MSKKIGGSQAHHFFKGNRISLLIFLLPSIIIIFVFNLFPAFYSFFLSFFDWNGFSQSKVFVGFNNYIMAFKDPELRNSIIVTLIYSLLVTFISMFIGLLVALALNKDLKGKSLFRLLYFIPVVTPSVASGITWKYLFDPYNGVINNILGFFNINGPQWLNSTSWALFSVSIVGIWKRIGFCMVIYLAALQDIPKSYLEAAEVDGANSWNAFRYIKLPLLLPSSLFLIITGFIEAFQVFDLIYTMTNGGPIGATDVLGFLLYRHAFKYFNLGYASVVALIIFVILFLLSIVQWKYTGGGVKNVE</sequence>
<dbReference type="PROSITE" id="PS50928">
    <property type="entry name" value="ABC_TM1"/>
    <property type="match status" value="1"/>
</dbReference>
<feature type="transmembrane region" description="Helical" evidence="7">
    <location>
        <begin position="79"/>
        <end position="104"/>
    </location>
</feature>
<dbReference type="STRING" id="1006576.DTL3_1577"/>
<keyword evidence="2 7" id="KW-0813">Transport</keyword>
<feature type="transmembrane region" description="Helical" evidence="7">
    <location>
        <begin position="164"/>
        <end position="188"/>
    </location>
</feature>
<dbReference type="PANTHER" id="PTHR30193:SF37">
    <property type="entry name" value="INNER MEMBRANE ABC TRANSPORTER PERMEASE PROTEIN YCJO"/>
    <property type="match status" value="1"/>
</dbReference>
<dbReference type="EMBL" id="LN824141">
    <property type="protein sequence ID" value="CEP78866.1"/>
    <property type="molecule type" value="Genomic_DNA"/>
</dbReference>
<dbReference type="InterPro" id="IPR051393">
    <property type="entry name" value="ABC_transporter_permease"/>
</dbReference>
<proteinExistence type="inferred from homology"/>
<keyword evidence="9" id="KW-0762">Sugar transport</keyword>
<dbReference type="SUPFAM" id="SSF161098">
    <property type="entry name" value="MetI-like"/>
    <property type="match status" value="1"/>
</dbReference>
<evidence type="ECO:0000256" key="5">
    <source>
        <dbReference type="ARBA" id="ARBA00022989"/>
    </source>
</evidence>
<dbReference type="Pfam" id="PF00528">
    <property type="entry name" value="BPD_transp_1"/>
    <property type="match status" value="1"/>
</dbReference>
<keyword evidence="3" id="KW-1003">Cell membrane</keyword>
<evidence type="ECO:0000259" key="8">
    <source>
        <dbReference type="PROSITE" id="PS50928"/>
    </source>
</evidence>
<evidence type="ECO:0000313" key="10">
    <source>
        <dbReference type="Proteomes" id="UP000032809"/>
    </source>
</evidence>
<feature type="transmembrane region" description="Helical" evidence="7">
    <location>
        <begin position="21"/>
        <end position="45"/>
    </location>
</feature>